<name>A0A413IIE7_9BACT</name>
<comment type="caution">
    <text evidence="2">The sequence shown here is derived from an EMBL/GenBank/DDBJ whole genome shotgun (WGS) entry which is preliminary data.</text>
</comment>
<proteinExistence type="predicted"/>
<evidence type="ECO:0000256" key="1">
    <source>
        <dbReference type="SAM" id="SignalP"/>
    </source>
</evidence>
<dbReference type="Proteomes" id="UP000286063">
    <property type="component" value="Unassembled WGS sequence"/>
</dbReference>
<feature type="chain" id="PRO_5019318774" evidence="1">
    <location>
        <begin position="23"/>
        <end position="331"/>
    </location>
</feature>
<sequence>MKKKLLYALTILIFATTYISCSDDDNGDNEPKLVVPEVSVQNLSLKNTILPAQKIKLRANIINKTQADIQWLTNGVEIAQDSIYEFSSTIEGSFNIKVSASNILGETSDSLKIKVIDGFKISDIKNWTGEGENQSIMAIQWIYKDVKNLLHPEDEEIFFLAWGYKWKNAEKRTGYDMIEAIAKKDPKLFVLVTSDGNQGMVIKGFGYDGNGDGKIEIKSPNSNSKNGLHLTETDFKNGIYQQKNANDNIDGFEILSEGDYWIGGWHEAYTSYWLGYGEAVLEAEEYEYSNFYANHRFLENKSWDAWTFSPINSTETNTAPRPELLKAAPNN</sequence>
<feature type="signal peptide" evidence="1">
    <location>
        <begin position="1"/>
        <end position="22"/>
    </location>
</feature>
<organism evidence="2 3">
    <name type="scientific">Butyricimonas virosa</name>
    <dbReference type="NCBI Taxonomy" id="544645"/>
    <lineage>
        <taxon>Bacteria</taxon>
        <taxon>Pseudomonadati</taxon>
        <taxon>Bacteroidota</taxon>
        <taxon>Bacteroidia</taxon>
        <taxon>Bacteroidales</taxon>
        <taxon>Odoribacteraceae</taxon>
        <taxon>Butyricimonas</taxon>
    </lineage>
</organism>
<dbReference type="AlphaFoldDB" id="A0A413IIE7"/>
<evidence type="ECO:0000313" key="2">
    <source>
        <dbReference type="EMBL" id="RGY11801.1"/>
    </source>
</evidence>
<evidence type="ECO:0000313" key="3">
    <source>
        <dbReference type="Proteomes" id="UP000286063"/>
    </source>
</evidence>
<reference evidence="2 3" key="1">
    <citation type="submission" date="2018-08" db="EMBL/GenBank/DDBJ databases">
        <title>A genome reference for cultivated species of the human gut microbiota.</title>
        <authorList>
            <person name="Zou Y."/>
            <person name="Xue W."/>
            <person name="Luo G."/>
        </authorList>
    </citation>
    <scope>NUCLEOTIDE SEQUENCE [LARGE SCALE GENOMIC DNA]</scope>
    <source>
        <strain evidence="2 3">OF02-7</strain>
    </source>
</reference>
<protein>
    <submittedName>
        <fullName evidence="2">PKD domain containing protein</fullName>
    </submittedName>
</protein>
<gene>
    <name evidence="2" type="ORF">DXA50_18830</name>
</gene>
<keyword evidence="1" id="KW-0732">Signal</keyword>
<dbReference type="RefSeq" id="WP_117775679.1">
    <property type="nucleotide sequence ID" value="NZ_CAJUBB010000002.1"/>
</dbReference>
<accession>A0A413IIE7</accession>
<dbReference type="OrthoDB" id="1041092at2"/>
<dbReference type="EMBL" id="QSCR01000050">
    <property type="protein sequence ID" value="RGY11801.1"/>
    <property type="molecule type" value="Genomic_DNA"/>
</dbReference>